<evidence type="ECO:0000259" key="1">
    <source>
        <dbReference type="Pfam" id="PF20109"/>
    </source>
</evidence>
<organism evidence="2 3">
    <name type="scientific">Xanthobacter oligotrophicus</name>
    <dbReference type="NCBI Taxonomy" id="2607286"/>
    <lineage>
        <taxon>Bacteria</taxon>
        <taxon>Pseudomonadati</taxon>
        <taxon>Pseudomonadota</taxon>
        <taxon>Alphaproteobacteria</taxon>
        <taxon>Hyphomicrobiales</taxon>
        <taxon>Xanthobacteraceae</taxon>
        <taxon>Xanthobacter</taxon>
    </lineage>
</organism>
<gene>
    <name evidence="2" type="ORF">V5F32_18820</name>
</gene>
<name>A0ABW7A2P9_9HYPH</name>
<evidence type="ECO:0000313" key="3">
    <source>
        <dbReference type="Proteomes" id="UP001604002"/>
    </source>
</evidence>
<dbReference type="Pfam" id="PF20109">
    <property type="entry name" value="Trans_reg_dom"/>
    <property type="match status" value="1"/>
</dbReference>
<comment type="caution">
    <text evidence="2">The sequence shown here is derived from an EMBL/GenBank/DDBJ whole genome shotgun (WGS) entry which is preliminary data.</text>
</comment>
<keyword evidence="3" id="KW-1185">Reference proteome</keyword>
<proteinExistence type="predicted"/>
<dbReference type="RefSeq" id="WP_393993894.1">
    <property type="nucleotide sequence ID" value="NZ_JBAFVH010000011.1"/>
</dbReference>
<feature type="domain" description="Transcriptional regulator-like" evidence="1">
    <location>
        <begin position="6"/>
        <end position="68"/>
    </location>
</feature>
<accession>A0ABW7A2P9</accession>
<reference evidence="2 3" key="1">
    <citation type="submission" date="2024-02" db="EMBL/GenBank/DDBJ databases">
        <title>Expansion and revision of Xanthobacter and proposal of Roseixanthobacter gen. nov.</title>
        <authorList>
            <person name="Soltysiak M.P.M."/>
            <person name="Jalihal A."/>
            <person name="Ory A."/>
            <person name="Chrisophersen C."/>
            <person name="Lee A.D."/>
            <person name="Boulton J."/>
            <person name="Springer M."/>
        </authorList>
    </citation>
    <scope>NUCLEOTIDE SEQUENCE [LARGE SCALE GENOMIC DNA]</scope>
    <source>
        <strain evidence="2 3">23A</strain>
    </source>
</reference>
<protein>
    <submittedName>
        <fullName evidence="2">DUF6499 domain-containing protein</fullName>
    </submittedName>
</protein>
<dbReference type="Proteomes" id="UP001604002">
    <property type="component" value="Unassembled WGS sequence"/>
</dbReference>
<sequence length="69" mass="8169">MPTSFWRSDDAIAHLNRLDRSGFAVEFLRRNPAYRRDYARTLRRIARGEEDPDDARSALARRWGLSFRS</sequence>
<evidence type="ECO:0000313" key="2">
    <source>
        <dbReference type="EMBL" id="MFG1374237.1"/>
    </source>
</evidence>
<dbReference type="InterPro" id="IPR045465">
    <property type="entry name" value="Trans_reg_dom"/>
</dbReference>
<dbReference type="EMBL" id="JBAFVH010000011">
    <property type="protein sequence ID" value="MFG1374237.1"/>
    <property type="molecule type" value="Genomic_DNA"/>
</dbReference>